<keyword evidence="2" id="KW-1185">Reference proteome</keyword>
<protein>
    <submittedName>
        <fullName evidence="1">Sporulation protein</fullName>
    </submittedName>
</protein>
<name>A0A9P6WB22_MAUEX</name>
<dbReference type="AlphaFoldDB" id="A0A9P6WB22"/>
<sequence length="198" mass="23569">MSAIIETKNAISTGTRVLVKNIDKYIVSENCTKGFTNQTLITFYYRRFTRLKSYISQRQMIRDTYMNYIKYKFKYEDYEKKRHLILGDKITSNQLNLKEQLSRTYNFLFTAVSYIEKDNASTNKDILMAKQIFKNILTVEYFKTENNEKVNNDDYYQYRMAFRQLGKKHTNSGNNKDISIGEFDKLVTYLNETLGTRL</sequence>
<dbReference type="OrthoDB" id="3991133at2759"/>
<accession>A0A9P6WB22</accession>
<proteinExistence type="predicted"/>
<evidence type="ECO:0000313" key="1">
    <source>
        <dbReference type="EMBL" id="KAG0667698.1"/>
    </source>
</evidence>
<gene>
    <name evidence="1" type="primary">IRC19</name>
    <name evidence="1" type="ORF">C6P45_005457</name>
</gene>
<comment type="caution">
    <text evidence="1">The sequence shown here is derived from an EMBL/GenBank/DDBJ whole genome shotgun (WGS) entry which is preliminary data.</text>
</comment>
<dbReference type="EMBL" id="PUHR01000096">
    <property type="protein sequence ID" value="KAG0667698.1"/>
    <property type="molecule type" value="Genomic_DNA"/>
</dbReference>
<organism evidence="1 2">
    <name type="scientific">Maudiozyma exigua</name>
    <name type="common">Yeast</name>
    <name type="synonym">Kazachstania exigua</name>
    <dbReference type="NCBI Taxonomy" id="34358"/>
    <lineage>
        <taxon>Eukaryota</taxon>
        <taxon>Fungi</taxon>
        <taxon>Dikarya</taxon>
        <taxon>Ascomycota</taxon>
        <taxon>Saccharomycotina</taxon>
        <taxon>Saccharomycetes</taxon>
        <taxon>Saccharomycetales</taxon>
        <taxon>Saccharomycetaceae</taxon>
        <taxon>Maudiozyma</taxon>
    </lineage>
</organism>
<reference evidence="1 2" key="1">
    <citation type="submission" date="2020-11" db="EMBL/GenBank/DDBJ databases">
        <title>Kefir isolates.</title>
        <authorList>
            <person name="Marcisauskas S."/>
            <person name="Kim Y."/>
            <person name="Blasche S."/>
        </authorList>
    </citation>
    <scope>NUCLEOTIDE SEQUENCE [LARGE SCALE GENOMIC DNA]</scope>
    <source>
        <strain evidence="1 2">OG2</strain>
    </source>
</reference>
<dbReference type="Proteomes" id="UP000750334">
    <property type="component" value="Unassembled WGS sequence"/>
</dbReference>
<evidence type="ECO:0000313" key="2">
    <source>
        <dbReference type="Proteomes" id="UP000750334"/>
    </source>
</evidence>